<organism evidence="2 3">
    <name type="scientific">Sutcliffiella rhizosphaerae</name>
    <dbReference type="NCBI Taxonomy" id="2880967"/>
    <lineage>
        <taxon>Bacteria</taxon>
        <taxon>Bacillati</taxon>
        <taxon>Bacillota</taxon>
        <taxon>Bacilli</taxon>
        <taxon>Bacillales</taxon>
        <taxon>Bacillaceae</taxon>
        <taxon>Sutcliffiella</taxon>
    </lineage>
</organism>
<dbReference type="PROSITE" id="PS51186">
    <property type="entry name" value="GNAT"/>
    <property type="match status" value="1"/>
</dbReference>
<dbReference type="InterPro" id="IPR000182">
    <property type="entry name" value="GNAT_dom"/>
</dbReference>
<proteinExistence type="predicted"/>
<reference evidence="2 3" key="1">
    <citation type="submission" date="2021-10" db="EMBL/GenBank/DDBJ databases">
        <authorList>
            <person name="Criscuolo A."/>
        </authorList>
    </citation>
    <scope>NUCLEOTIDE SEQUENCE [LARGE SCALE GENOMIC DNA]</scope>
    <source>
        <strain evidence="3">CIP 111883</strain>
    </source>
</reference>
<dbReference type="InterPro" id="IPR051531">
    <property type="entry name" value="N-acetyltransferase"/>
</dbReference>
<dbReference type="SUPFAM" id="SSF55729">
    <property type="entry name" value="Acyl-CoA N-acyltransferases (Nat)"/>
    <property type="match status" value="1"/>
</dbReference>
<dbReference type="Gene3D" id="3.40.630.30">
    <property type="match status" value="1"/>
</dbReference>
<dbReference type="PANTHER" id="PTHR43792:SF1">
    <property type="entry name" value="N-ACETYLTRANSFERASE DOMAIN-CONTAINING PROTEIN"/>
    <property type="match status" value="1"/>
</dbReference>
<sequence>MVVAETDRLLLKVFEQEDAMEVKRFWGDEEVMAQCSGATPHSKIPKNLEFYRDCYEKNGISVYAVVEKTSGHVIGAAGFNVESSINQVELIYHFAKDIWGNGYATEAAKACMDIARKLKSVTCIFASADPKNTSSHHILQKLGFQFVEMRWFEDTKQEEPYYEMQF</sequence>
<comment type="caution">
    <text evidence="2">The sequence shown here is derived from an EMBL/GenBank/DDBJ whole genome shotgun (WGS) entry which is preliminary data.</text>
</comment>
<dbReference type="EMBL" id="CAKJTJ010000022">
    <property type="protein sequence ID" value="CAG9622460.1"/>
    <property type="molecule type" value="Genomic_DNA"/>
</dbReference>
<gene>
    <name evidence="2" type="ORF">BACCIP111883_03251</name>
</gene>
<name>A0ABN8AB88_9BACI</name>
<evidence type="ECO:0000313" key="3">
    <source>
        <dbReference type="Proteomes" id="UP000789833"/>
    </source>
</evidence>
<dbReference type="Pfam" id="PF13302">
    <property type="entry name" value="Acetyltransf_3"/>
    <property type="match status" value="1"/>
</dbReference>
<accession>A0ABN8AB88</accession>
<dbReference type="Proteomes" id="UP000789833">
    <property type="component" value="Unassembled WGS sequence"/>
</dbReference>
<protein>
    <recommendedName>
        <fullName evidence="1">N-acetyltransferase domain-containing protein</fullName>
    </recommendedName>
</protein>
<keyword evidence="3" id="KW-1185">Reference proteome</keyword>
<dbReference type="InterPro" id="IPR016181">
    <property type="entry name" value="Acyl_CoA_acyltransferase"/>
</dbReference>
<evidence type="ECO:0000259" key="1">
    <source>
        <dbReference type="PROSITE" id="PS51186"/>
    </source>
</evidence>
<dbReference type="PANTHER" id="PTHR43792">
    <property type="entry name" value="GNAT FAMILY, PUTATIVE (AFU_ORTHOLOGUE AFUA_3G00765)-RELATED-RELATED"/>
    <property type="match status" value="1"/>
</dbReference>
<evidence type="ECO:0000313" key="2">
    <source>
        <dbReference type="EMBL" id="CAG9622460.1"/>
    </source>
</evidence>
<feature type="domain" description="N-acetyltransferase" evidence="1">
    <location>
        <begin position="9"/>
        <end position="166"/>
    </location>
</feature>